<dbReference type="AlphaFoldDB" id="A0A0B0N0R1"/>
<evidence type="ECO:0000313" key="3">
    <source>
        <dbReference type="Proteomes" id="UP000032142"/>
    </source>
</evidence>
<gene>
    <name evidence="2" type="ORF">F383_16435</name>
    <name evidence="1" type="ORF">F383_28694</name>
</gene>
<dbReference type="Proteomes" id="UP000032142">
    <property type="component" value="Unassembled WGS sequence"/>
</dbReference>
<proteinExistence type="predicted"/>
<protein>
    <submittedName>
        <fullName evidence="1">Uncharacterized protein</fullName>
    </submittedName>
</protein>
<accession>A0A0B0N0R1</accession>
<sequence>MPVYSATGRAYRTSIRNRIT</sequence>
<evidence type="ECO:0000313" key="1">
    <source>
        <dbReference type="EMBL" id="KHG04756.1"/>
    </source>
</evidence>
<keyword evidence="3" id="KW-1185">Reference proteome</keyword>
<reference evidence="1" key="1">
    <citation type="submission" date="2014-09" db="EMBL/GenBank/DDBJ databases">
        <title>G. arboreum L. cv. AKA8401 A2 genome assembly version 1.0.</title>
        <authorList>
            <person name="Mudge J."/>
            <person name="Ramaraj T."/>
            <person name="Lindquist I.E."/>
            <person name="Bharti A.K."/>
            <person name="Sundararajan A."/>
            <person name="Cameron C.T."/>
            <person name="Woodward J.E."/>
            <person name="May G.D."/>
            <person name="Brubaker C."/>
            <person name="Broadhvest J."/>
            <person name="Wilkins T.A."/>
        </authorList>
    </citation>
    <scope>NUCLEOTIDE SEQUENCE</scope>
</reference>
<dbReference type="EMBL" id="KN455200">
    <property type="protein sequence ID" value="KHG30235.1"/>
    <property type="molecule type" value="Genomic_DNA"/>
</dbReference>
<dbReference type="EMBL" id="JRRC01417808">
    <property type="protein sequence ID" value="KHG04756.1"/>
    <property type="molecule type" value="Genomic_DNA"/>
</dbReference>
<evidence type="ECO:0000313" key="2">
    <source>
        <dbReference type="EMBL" id="KHG30235.1"/>
    </source>
</evidence>
<reference evidence="3" key="2">
    <citation type="submission" date="2014-09" db="EMBL/GenBank/DDBJ databases">
        <authorList>
            <person name="Mudge J."/>
            <person name="Ramaraj T."/>
            <person name="Lindquist I.E."/>
            <person name="Bharti A.K."/>
            <person name="Sundararajan A."/>
            <person name="Cameron C.T."/>
            <person name="Woodward J.E."/>
            <person name="May G.D."/>
            <person name="Brubaker C."/>
            <person name="Broadhvest J."/>
            <person name="Wilkins T.A."/>
        </authorList>
    </citation>
    <scope>NUCLEOTIDE SEQUENCE</scope>
    <source>
        <strain evidence="3">cv. AKA8401</strain>
    </source>
</reference>
<organism evidence="1 3">
    <name type="scientific">Gossypium arboreum</name>
    <name type="common">Tree cotton</name>
    <name type="synonym">Gossypium nanking</name>
    <dbReference type="NCBI Taxonomy" id="29729"/>
    <lineage>
        <taxon>Eukaryota</taxon>
        <taxon>Viridiplantae</taxon>
        <taxon>Streptophyta</taxon>
        <taxon>Embryophyta</taxon>
        <taxon>Tracheophyta</taxon>
        <taxon>Spermatophyta</taxon>
        <taxon>Magnoliopsida</taxon>
        <taxon>eudicotyledons</taxon>
        <taxon>Gunneridae</taxon>
        <taxon>Pentapetalae</taxon>
        <taxon>rosids</taxon>
        <taxon>malvids</taxon>
        <taxon>Malvales</taxon>
        <taxon>Malvaceae</taxon>
        <taxon>Malvoideae</taxon>
        <taxon>Gossypium</taxon>
    </lineage>
</organism>
<name>A0A0B0N0R1_GOSAR</name>